<dbReference type="AlphaFoldDB" id="A0A2T0TSA3"/>
<reference evidence="1 2" key="1">
    <citation type="submission" date="2018-03" db="EMBL/GenBank/DDBJ databases">
        <title>Genomic Encyclopedia of Type Strains, Phase III (KMG-III): the genomes of soil and plant-associated and newly described type strains.</title>
        <authorList>
            <person name="Whitman W."/>
        </authorList>
    </citation>
    <scope>NUCLEOTIDE SEQUENCE [LARGE SCALE GENOMIC DNA]</scope>
    <source>
        <strain evidence="1 2">CGMCC 1.9313</strain>
    </source>
</reference>
<evidence type="ECO:0000313" key="2">
    <source>
        <dbReference type="Proteomes" id="UP000238034"/>
    </source>
</evidence>
<dbReference type="Pfam" id="PF13618">
    <property type="entry name" value="Gluconate_2-dh3"/>
    <property type="match status" value="1"/>
</dbReference>
<dbReference type="EMBL" id="PVTH01000014">
    <property type="protein sequence ID" value="PRY48566.1"/>
    <property type="molecule type" value="Genomic_DNA"/>
</dbReference>
<sequence length="189" mass="20924">MNRREAIAKVAWIMGGAVIGAELFLSTGCSSSQNSNDGLFNADQVRLLEEIAETILPETTTPGARAAGVGAFIALMVKDCYAREDQAVFTKGLSTLENKFKEQYGQSFMSSDQAKRTNFLTALDREQKEFSRVKKPDEPNHYFSMMKQLTLLGFFTSEVGATQALRYLPVPGKFDGCIPYKKGDRAWAL</sequence>
<evidence type="ECO:0000313" key="1">
    <source>
        <dbReference type="EMBL" id="PRY48566.1"/>
    </source>
</evidence>
<protein>
    <submittedName>
        <fullName evidence="1">Gluconate 2-dehydrogenase subunit 3-like protein</fullName>
    </submittedName>
</protein>
<dbReference type="InterPro" id="IPR027056">
    <property type="entry name" value="Gluconate_2DH_su3"/>
</dbReference>
<dbReference type="OrthoDB" id="6385145at2"/>
<dbReference type="RefSeq" id="WP_106295373.1">
    <property type="nucleotide sequence ID" value="NZ_PVTH01000014.1"/>
</dbReference>
<organism evidence="1 2">
    <name type="scientific">Arcticibacter pallidicorallinus</name>
    <dbReference type="NCBI Taxonomy" id="1259464"/>
    <lineage>
        <taxon>Bacteria</taxon>
        <taxon>Pseudomonadati</taxon>
        <taxon>Bacteroidota</taxon>
        <taxon>Sphingobacteriia</taxon>
        <taxon>Sphingobacteriales</taxon>
        <taxon>Sphingobacteriaceae</taxon>
        <taxon>Arcticibacter</taxon>
    </lineage>
</organism>
<accession>A0A2T0TSA3</accession>
<proteinExistence type="predicted"/>
<name>A0A2T0TSA3_9SPHI</name>
<comment type="caution">
    <text evidence="1">The sequence shown here is derived from an EMBL/GenBank/DDBJ whole genome shotgun (WGS) entry which is preliminary data.</text>
</comment>
<gene>
    <name evidence="1" type="ORF">B0I27_11425</name>
</gene>
<keyword evidence="2" id="KW-1185">Reference proteome</keyword>
<dbReference type="Proteomes" id="UP000238034">
    <property type="component" value="Unassembled WGS sequence"/>
</dbReference>